<evidence type="ECO:0000313" key="2">
    <source>
        <dbReference type="Proteomes" id="UP000253426"/>
    </source>
</evidence>
<evidence type="ECO:0000313" key="1">
    <source>
        <dbReference type="EMBL" id="RBP44622.1"/>
    </source>
</evidence>
<dbReference type="Proteomes" id="UP000253426">
    <property type="component" value="Unassembled WGS sequence"/>
</dbReference>
<dbReference type="AlphaFoldDB" id="A0A366HN64"/>
<organism evidence="1 2">
    <name type="scientific">Roseimicrobium gellanilyticum</name>
    <dbReference type="NCBI Taxonomy" id="748857"/>
    <lineage>
        <taxon>Bacteria</taxon>
        <taxon>Pseudomonadati</taxon>
        <taxon>Verrucomicrobiota</taxon>
        <taxon>Verrucomicrobiia</taxon>
        <taxon>Verrucomicrobiales</taxon>
        <taxon>Verrucomicrobiaceae</taxon>
        <taxon>Roseimicrobium</taxon>
    </lineage>
</organism>
<dbReference type="RefSeq" id="WP_113959008.1">
    <property type="nucleotide sequence ID" value="NZ_QNRR01000004.1"/>
</dbReference>
<gene>
    <name evidence="1" type="ORF">DES53_104444</name>
</gene>
<comment type="caution">
    <text evidence="1">The sequence shown here is derived from an EMBL/GenBank/DDBJ whole genome shotgun (WGS) entry which is preliminary data.</text>
</comment>
<keyword evidence="2" id="KW-1185">Reference proteome</keyword>
<protein>
    <submittedName>
        <fullName evidence="1">Uncharacterized protein</fullName>
    </submittedName>
</protein>
<sequence length="258" mass="29361">MATISNQLKDRTWWCLLFTLVLGLLLPIAAISAKEPSLKELRDQWTKRMEASSLPDSSFEKYELKISTMAELLARTDSKHLEIYVREAAAAKPLERDIKYAVLPKVLEESQEFARAELLRKCLEESHDAPPTLLLLTTAPPDSVRYRQVEHFLALKMGPDGMELLLQAAKQTQDELAKERLFAMLRRAFPGFREKHSDNVRFLEACSQWLTENKSKVKIADVYYPMNPITSGKRPIAKETTPDCTLFVSLQATEHSGP</sequence>
<proteinExistence type="predicted"/>
<name>A0A366HN64_9BACT</name>
<reference evidence="1 2" key="1">
    <citation type="submission" date="2018-06" db="EMBL/GenBank/DDBJ databases">
        <title>Genomic Encyclopedia of Type Strains, Phase IV (KMG-IV): sequencing the most valuable type-strain genomes for metagenomic binning, comparative biology and taxonomic classification.</title>
        <authorList>
            <person name="Goeker M."/>
        </authorList>
    </citation>
    <scope>NUCLEOTIDE SEQUENCE [LARGE SCALE GENOMIC DNA]</scope>
    <source>
        <strain evidence="1 2">DSM 25532</strain>
    </source>
</reference>
<dbReference type="EMBL" id="QNRR01000004">
    <property type="protein sequence ID" value="RBP44622.1"/>
    <property type="molecule type" value="Genomic_DNA"/>
</dbReference>
<accession>A0A366HN64</accession>
<dbReference type="OrthoDB" id="9993474at2"/>